<keyword evidence="12" id="KW-0732">Signal</keyword>
<dbReference type="PROSITE" id="PS00137">
    <property type="entry name" value="SUBTILASE_HIS"/>
    <property type="match status" value="1"/>
</dbReference>
<evidence type="ECO:0000256" key="2">
    <source>
        <dbReference type="ARBA" id="ARBA00004613"/>
    </source>
</evidence>
<sequence length="1163" mass="127839">MGLSTALLVSAATPAVFAAERNSIKPASITSIGKNKAATEQEKKNLFSDDQLIIKYTKPLTATEHRNAGATVIQQFSNLNYAVVKVKDKKNIHKVIQQYQKNNNVQLVTPSVLYKSFGIKDPKAIEQYHLSLLNVAKAQSLAGKQPVTVAVIDTGIDRKHPDLKNTLLPGYNTTDPLSQPFVDSHGTHVAGIIAANKDNGIGGYGIAPNVKILPIDVFDGWFASDYSIAEGILYAVDHGAKVINMSLGGPFPSPLIEDAVNTAINKGVVIVAAAGNDGEDFVNYPAGYEGVISVGAVDKKSELTYYSTYGASVDLVAPGDEVYSSVYDYSKGSSFTKMSGTSMASPVVAGAAALLLSKYPDLTPTQVKYILKQTATDLGDKGFDIKYGSGLVNIVSALQYNTKNITQIVKENWTKSEIIKSAKMITATEEPQVIKGEITKPFEQKWIQFKVEEGDYIQTVLDGAKQYDYKMMIHFYGDQNKTEKIEVNKTGAGKTEAKMVKAPFSGTIAIGVKDVNGNYDSSASKQSNYSLSVQTAKTLPEDDSSIENMIKIDGLPYQSSGKHTFTGDKEDNDYFTFEIDGEKAVKITLSGIPGINPNLSVYKVDDIFPANEENPIAEEEKTEILKNLMEGKEYNDPYAYSYGKATSEPVVLSFVATPGTYVLKASNKPSNYFGIFELIQMLFMGVTSDDSTTIEQSLIPYHVKIDTKVLPPDEDNYPNLGGEGTVEGIMKGQSKEIGEVANIRAAAESVADPFDEERNAYVKSQLDASIPYELGKSTSAYLQNASDIDLFLVNPKQTAIYELNLKNKENKIPLMEIYQVKEDTTKDGEKHLDLNYFGDNLDWSGYSIGVKEKNYTGLKKGETYLFIVQNNFFNDMSGISFDPYEISTKLIVSNPEDPYEDNDSFENVKNLPGATFNANFAMPNDIDVFYYQATQTGIKGVTVQTNPAEVKQTYPKELLGQYAGVVTIIEDRNNNRKLDDEEFNNATYIQKGNYGYIYGSINVKKGHNYFIITEGYFRDMLPFSLIPYTFTFKDAPTKDEDAGSIVKNNVPSKPLKLTKDKNSALQSAKGYFNAGVPNGDSDWYEYEATKDSSGVIKLAGGKVTDGMISVYQNGKLIAQADYYGAGDEEILYLNLKKGKYHIEVKDSYGNASVDPYLLRVNMQ</sequence>
<feature type="chain" id="PRO_5005524715" evidence="12">
    <location>
        <begin position="19"/>
        <end position="1163"/>
    </location>
</feature>
<evidence type="ECO:0000256" key="3">
    <source>
        <dbReference type="ARBA" id="ARBA00011073"/>
    </source>
</evidence>
<feature type="signal peptide" evidence="12">
    <location>
        <begin position="1"/>
        <end position="18"/>
    </location>
</feature>
<keyword evidence="6 10" id="KW-0378">Hydrolase</keyword>
<feature type="active site" description="Charge relay system" evidence="9 10">
    <location>
        <position position="153"/>
    </location>
</feature>
<evidence type="ECO:0000256" key="9">
    <source>
        <dbReference type="PIRSR" id="PIRSR615500-1"/>
    </source>
</evidence>
<evidence type="ECO:0000256" key="11">
    <source>
        <dbReference type="RuleBase" id="RU003355"/>
    </source>
</evidence>
<feature type="active site" description="Charge relay system" evidence="9 10">
    <location>
        <position position="185"/>
    </location>
</feature>
<dbReference type="Proteomes" id="UP000037146">
    <property type="component" value="Unassembled WGS sequence"/>
</dbReference>
<dbReference type="SUPFAM" id="SSF52743">
    <property type="entry name" value="Subtilisin-like"/>
    <property type="match status" value="1"/>
</dbReference>
<feature type="domain" description="Fervidolysin-like N-terminal prodomain" evidence="14">
    <location>
        <begin position="35"/>
        <end position="110"/>
    </location>
</feature>
<dbReference type="InterPro" id="IPR015500">
    <property type="entry name" value="Peptidase_S8_subtilisin-rel"/>
</dbReference>
<evidence type="ECO:0000259" key="13">
    <source>
        <dbReference type="Pfam" id="PF00082"/>
    </source>
</evidence>
<keyword evidence="7 10" id="KW-0720">Serine protease</keyword>
<dbReference type="InterPro" id="IPR023828">
    <property type="entry name" value="Peptidase_S8_Ser-AS"/>
</dbReference>
<keyword evidence="8" id="KW-0106">Calcium</keyword>
<keyword evidence="4" id="KW-0964">Secreted</keyword>
<dbReference type="Gene3D" id="2.60.120.380">
    <property type="match status" value="3"/>
</dbReference>
<feature type="domain" description="Peptidase S8/S53" evidence="13">
    <location>
        <begin position="147"/>
        <end position="390"/>
    </location>
</feature>
<evidence type="ECO:0000256" key="4">
    <source>
        <dbReference type="ARBA" id="ARBA00022525"/>
    </source>
</evidence>
<dbReference type="EMBL" id="LFZW01000001">
    <property type="protein sequence ID" value="KMY52470.1"/>
    <property type="molecule type" value="Genomic_DNA"/>
</dbReference>
<dbReference type="Gene3D" id="3.40.50.200">
    <property type="entry name" value="Peptidase S8/S53 domain"/>
    <property type="match status" value="1"/>
</dbReference>
<dbReference type="InterPro" id="IPR050131">
    <property type="entry name" value="Peptidase_S8_subtilisin-like"/>
</dbReference>
<dbReference type="InterPro" id="IPR018247">
    <property type="entry name" value="EF_Hand_1_Ca_BS"/>
</dbReference>
<comment type="cofactor">
    <cofactor evidence="1">
        <name>Ca(2+)</name>
        <dbReference type="ChEBI" id="CHEBI:29108"/>
    </cofactor>
</comment>
<evidence type="ECO:0000313" key="16">
    <source>
        <dbReference type="Proteomes" id="UP000037146"/>
    </source>
</evidence>
<dbReference type="InterPro" id="IPR000209">
    <property type="entry name" value="Peptidase_S8/S53_dom"/>
</dbReference>
<evidence type="ECO:0000313" key="15">
    <source>
        <dbReference type="EMBL" id="KMY52470.1"/>
    </source>
</evidence>
<dbReference type="SUPFAM" id="SSF89260">
    <property type="entry name" value="Collagen-binding domain"/>
    <property type="match status" value="1"/>
</dbReference>
<evidence type="ECO:0000256" key="1">
    <source>
        <dbReference type="ARBA" id="ARBA00001913"/>
    </source>
</evidence>
<dbReference type="GO" id="GO:0006508">
    <property type="term" value="P:proteolysis"/>
    <property type="evidence" value="ECO:0007669"/>
    <property type="project" value="UniProtKB-KW"/>
</dbReference>
<evidence type="ECO:0000256" key="8">
    <source>
        <dbReference type="ARBA" id="ARBA00022837"/>
    </source>
</evidence>
<keyword evidence="5 10" id="KW-0645">Protease</keyword>
<dbReference type="GO" id="GO:0004252">
    <property type="term" value="F:serine-type endopeptidase activity"/>
    <property type="evidence" value="ECO:0007669"/>
    <property type="project" value="UniProtKB-UniRule"/>
</dbReference>
<evidence type="ECO:0000256" key="6">
    <source>
        <dbReference type="ARBA" id="ARBA00022801"/>
    </source>
</evidence>
<evidence type="ECO:0000256" key="7">
    <source>
        <dbReference type="ARBA" id="ARBA00022825"/>
    </source>
</evidence>
<gene>
    <name evidence="15" type="ORF">AC625_21960</name>
</gene>
<dbReference type="InterPro" id="IPR022398">
    <property type="entry name" value="Peptidase_S8_His-AS"/>
</dbReference>
<dbReference type="STRING" id="1679170.AC625_21960"/>
<dbReference type="Pfam" id="PF22148">
    <property type="entry name" value="Fervidolysin_NPro-like"/>
    <property type="match status" value="1"/>
</dbReference>
<dbReference type="InterPro" id="IPR036852">
    <property type="entry name" value="Peptidase_S8/S53_dom_sf"/>
</dbReference>
<dbReference type="InterPro" id="IPR054399">
    <property type="entry name" value="Fervidolysin-like_N_prodom"/>
</dbReference>
<reference evidence="16" key="1">
    <citation type="submission" date="2015-07" db="EMBL/GenBank/DDBJ databases">
        <title>Genome sequencing project for genomic taxonomy and phylogenomics of Bacillus-like bacteria.</title>
        <authorList>
            <person name="Liu B."/>
            <person name="Wang J."/>
            <person name="Zhu Y."/>
            <person name="Liu G."/>
            <person name="Chen Q."/>
            <person name="Chen Z."/>
            <person name="Lan J."/>
            <person name="Che J."/>
            <person name="Ge C."/>
            <person name="Shi H."/>
            <person name="Pan Z."/>
            <person name="Liu X."/>
        </authorList>
    </citation>
    <scope>NUCLEOTIDE SEQUENCE [LARGE SCALE GENOMIC DNA]</scope>
    <source>
        <strain evidence="16">FJAT-27997</strain>
    </source>
</reference>
<protein>
    <submittedName>
        <fullName evidence="15">Uncharacterized protein</fullName>
    </submittedName>
</protein>
<dbReference type="PROSITE" id="PS00018">
    <property type="entry name" value="EF_HAND_1"/>
    <property type="match status" value="1"/>
</dbReference>
<name>A0A0K9H0S2_9BACI</name>
<dbReference type="InterPro" id="IPR034084">
    <property type="entry name" value="Thermitase-like_dom"/>
</dbReference>
<dbReference type="PROSITE" id="PS51892">
    <property type="entry name" value="SUBTILASE"/>
    <property type="match status" value="1"/>
</dbReference>
<accession>A0A0K9H0S2</accession>
<comment type="subcellular location">
    <subcellularLocation>
        <location evidence="2">Secreted</location>
    </subcellularLocation>
</comment>
<dbReference type="InterPro" id="IPR023827">
    <property type="entry name" value="Peptidase_S8_Asp-AS"/>
</dbReference>
<dbReference type="PANTHER" id="PTHR43806:SF11">
    <property type="entry name" value="CEREVISIN-RELATED"/>
    <property type="match status" value="1"/>
</dbReference>
<dbReference type="CDD" id="cd07484">
    <property type="entry name" value="Peptidases_S8_Thermitase_like"/>
    <property type="match status" value="1"/>
</dbReference>
<dbReference type="Pfam" id="PF00082">
    <property type="entry name" value="Peptidase_S8"/>
    <property type="match status" value="1"/>
</dbReference>
<feature type="active site" description="Charge relay system" evidence="9 10">
    <location>
        <position position="342"/>
    </location>
</feature>
<organism evidence="15 16">
    <name type="scientific">Peribacillus loiseleuriae</name>
    <dbReference type="NCBI Taxonomy" id="1679170"/>
    <lineage>
        <taxon>Bacteria</taxon>
        <taxon>Bacillati</taxon>
        <taxon>Bacillota</taxon>
        <taxon>Bacilli</taxon>
        <taxon>Bacillales</taxon>
        <taxon>Bacillaceae</taxon>
        <taxon>Peribacillus</taxon>
    </lineage>
</organism>
<keyword evidence="16" id="KW-1185">Reference proteome</keyword>
<dbReference type="PROSITE" id="PS00138">
    <property type="entry name" value="SUBTILASE_SER"/>
    <property type="match status" value="1"/>
</dbReference>
<evidence type="ECO:0000256" key="10">
    <source>
        <dbReference type="PROSITE-ProRule" id="PRU01240"/>
    </source>
</evidence>
<dbReference type="PANTHER" id="PTHR43806">
    <property type="entry name" value="PEPTIDASE S8"/>
    <property type="match status" value="1"/>
</dbReference>
<dbReference type="PATRIC" id="fig|1679170.3.peg.4953"/>
<dbReference type="AlphaFoldDB" id="A0A0K9H0S2"/>
<comment type="caution">
    <text evidence="15">The sequence shown here is derived from an EMBL/GenBank/DDBJ whole genome shotgun (WGS) entry which is preliminary data.</text>
</comment>
<evidence type="ECO:0000259" key="14">
    <source>
        <dbReference type="Pfam" id="PF22148"/>
    </source>
</evidence>
<dbReference type="PROSITE" id="PS00136">
    <property type="entry name" value="SUBTILASE_ASP"/>
    <property type="match status" value="1"/>
</dbReference>
<evidence type="ECO:0000256" key="12">
    <source>
        <dbReference type="SAM" id="SignalP"/>
    </source>
</evidence>
<dbReference type="GO" id="GO:0005576">
    <property type="term" value="C:extracellular region"/>
    <property type="evidence" value="ECO:0007669"/>
    <property type="project" value="UniProtKB-SubCell"/>
</dbReference>
<dbReference type="PRINTS" id="PR00723">
    <property type="entry name" value="SUBTILISIN"/>
</dbReference>
<proteinExistence type="inferred from homology"/>
<evidence type="ECO:0000256" key="5">
    <source>
        <dbReference type="ARBA" id="ARBA00022670"/>
    </source>
</evidence>
<comment type="similarity">
    <text evidence="3 10 11">Belongs to the peptidase S8 family.</text>
</comment>